<dbReference type="InterPro" id="IPR050698">
    <property type="entry name" value="MBL"/>
</dbReference>
<proteinExistence type="predicted"/>
<evidence type="ECO:0000313" key="4">
    <source>
        <dbReference type="EMBL" id="MBK1882795.1"/>
    </source>
</evidence>
<dbReference type="SMART" id="SM01027">
    <property type="entry name" value="Beta-Casp"/>
    <property type="match status" value="1"/>
</dbReference>
<keyword evidence="5" id="KW-1185">Reference proteome</keyword>
<dbReference type="SMART" id="SM00849">
    <property type="entry name" value="Lactamase_B"/>
    <property type="match status" value="1"/>
</dbReference>
<dbReference type="InterPro" id="IPR036866">
    <property type="entry name" value="RibonucZ/Hydroxyglut_hydro"/>
</dbReference>
<gene>
    <name evidence="4" type="ORF">JIN85_10235</name>
</gene>
<dbReference type="Pfam" id="PF07521">
    <property type="entry name" value="RMMBL"/>
    <property type="match status" value="1"/>
</dbReference>
<protein>
    <submittedName>
        <fullName evidence="4">MBL fold metallo-hydrolase</fullName>
    </submittedName>
</protein>
<dbReference type="GO" id="GO:0004521">
    <property type="term" value="F:RNA endonuclease activity"/>
    <property type="evidence" value="ECO:0007669"/>
    <property type="project" value="TreeGrafter"/>
</dbReference>
<evidence type="ECO:0000259" key="2">
    <source>
        <dbReference type="SMART" id="SM00849"/>
    </source>
</evidence>
<sequence>MIFKSLCRHAGIGANSYLIETSAARVVLDAGMHPKHEGNEAVPHFEFLEPGSVDSIVISHSHLDHVGTLPVFLESQPQAKVFLSPETAELSSALLHNSVNVMQSKRIELGIAEYPLFDHKELDQITETYELRGIERPFELDQYGTLKATFHDAGHILGSVGMTIKGDGKTIFYTGDVNFEDATVQKGALFPEEPVDALIVETTRGDHARRPDYARSDEEDALAAAIQGVLERRGSVLIPVFAMGKTQEVLGMLQRFKKEGLIPKTTPVYIGGLSTKMTLVYDRHSKTSRRKMQGFRFMKDMEIEAGKRKRTGPIPFLPGCIYALSSGMMTEKTVSNNFARMGVLENKKHGLFFVGYADPESPGGRIRAAQPGDEILLDPAYPKVKLNCEVKTFDFSGHSTREAIADYIVKVRPKKAFLVHGDEPAIEWFRQEIAARLPDTEIIVPQPGEPYEI</sequence>
<name>A0A934S7M4_9BACT</name>
<reference evidence="4" key="1">
    <citation type="submission" date="2021-01" db="EMBL/GenBank/DDBJ databases">
        <title>Modified the classification status of verrucomicrobia.</title>
        <authorList>
            <person name="Feng X."/>
        </authorList>
    </citation>
    <scope>NUCLEOTIDE SEQUENCE</scope>
    <source>
        <strain evidence="4">KCTC 22041</strain>
    </source>
</reference>
<dbReference type="Gene3D" id="3.60.15.10">
    <property type="entry name" value="Ribonuclease Z/Hydroxyacylglutathione hydrolase-like"/>
    <property type="match status" value="1"/>
</dbReference>
<evidence type="ECO:0000313" key="5">
    <source>
        <dbReference type="Proteomes" id="UP000603141"/>
    </source>
</evidence>
<dbReference type="EMBL" id="JAENIJ010000014">
    <property type="protein sequence ID" value="MBK1882795.1"/>
    <property type="molecule type" value="Genomic_DNA"/>
</dbReference>
<dbReference type="Proteomes" id="UP000603141">
    <property type="component" value="Unassembled WGS sequence"/>
</dbReference>
<accession>A0A934S7M4</accession>
<dbReference type="PANTHER" id="PTHR11203">
    <property type="entry name" value="CLEAVAGE AND POLYADENYLATION SPECIFICITY FACTOR FAMILY MEMBER"/>
    <property type="match status" value="1"/>
</dbReference>
<feature type="domain" description="Metallo-beta-lactamase" evidence="2">
    <location>
        <begin position="13"/>
        <end position="226"/>
    </location>
</feature>
<keyword evidence="1" id="KW-0378">Hydrolase</keyword>
<evidence type="ECO:0000256" key="1">
    <source>
        <dbReference type="ARBA" id="ARBA00022801"/>
    </source>
</evidence>
<dbReference type="SUPFAM" id="SSF56281">
    <property type="entry name" value="Metallo-hydrolase/oxidoreductase"/>
    <property type="match status" value="1"/>
</dbReference>
<dbReference type="GO" id="GO:0016787">
    <property type="term" value="F:hydrolase activity"/>
    <property type="evidence" value="ECO:0007669"/>
    <property type="project" value="UniProtKB-KW"/>
</dbReference>
<dbReference type="InterPro" id="IPR022712">
    <property type="entry name" value="Beta_Casp"/>
</dbReference>
<evidence type="ECO:0000259" key="3">
    <source>
        <dbReference type="SMART" id="SM01027"/>
    </source>
</evidence>
<dbReference type="Pfam" id="PF10996">
    <property type="entry name" value="Beta-Casp"/>
    <property type="match status" value="1"/>
</dbReference>
<dbReference type="PANTHER" id="PTHR11203:SF37">
    <property type="entry name" value="INTEGRATOR COMPLEX SUBUNIT 11"/>
    <property type="match status" value="1"/>
</dbReference>
<dbReference type="InterPro" id="IPR001279">
    <property type="entry name" value="Metallo-B-lactamas"/>
</dbReference>
<organism evidence="4 5">
    <name type="scientific">Luteolibacter pohnpeiensis</name>
    <dbReference type="NCBI Taxonomy" id="454153"/>
    <lineage>
        <taxon>Bacteria</taxon>
        <taxon>Pseudomonadati</taxon>
        <taxon>Verrucomicrobiota</taxon>
        <taxon>Verrucomicrobiia</taxon>
        <taxon>Verrucomicrobiales</taxon>
        <taxon>Verrucomicrobiaceae</taxon>
        <taxon>Luteolibacter</taxon>
    </lineage>
</organism>
<feature type="domain" description="Beta-Casp" evidence="3">
    <location>
        <begin position="246"/>
        <end position="366"/>
    </location>
</feature>
<dbReference type="InterPro" id="IPR011108">
    <property type="entry name" value="RMMBL"/>
</dbReference>
<dbReference type="AlphaFoldDB" id="A0A934S7M4"/>
<dbReference type="Pfam" id="PF00753">
    <property type="entry name" value="Lactamase_B"/>
    <property type="match status" value="1"/>
</dbReference>
<dbReference type="RefSeq" id="WP_200270292.1">
    <property type="nucleotide sequence ID" value="NZ_JAENIJ010000014.1"/>
</dbReference>
<comment type="caution">
    <text evidence="4">The sequence shown here is derived from an EMBL/GenBank/DDBJ whole genome shotgun (WGS) entry which is preliminary data.</text>
</comment>
<dbReference type="Gene3D" id="3.40.50.10890">
    <property type="match status" value="1"/>
</dbReference>